<dbReference type="Pfam" id="PF17962">
    <property type="entry name" value="bMG6"/>
    <property type="match status" value="1"/>
</dbReference>
<dbReference type="EMBL" id="CP015910">
    <property type="protein sequence ID" value="ANN64449.1"/>
    <property type="molecule type" value="Genomic_DNA"/>
</dbReference>
<evidence type="ECO:0000259" key="4">
    <source>
        <dbReference type="SMART" id="SM01359"/>
    </source>
</evidence>
<dbReference type="InterPro" id="IPR041462">
    <property type="entry name" value="Bact_A2M_MG6"/>
</dbReference>
<evidence type="ECO:0000259" key="5">
    <source>
        <dbReference type="SMART" id="SM01360"/>
    </source>
</evidence>
<keyword evidence="3" id="KW-0812">Transmembrane</keyword>
<dbReference type="InterPro" id="IPR013783">
    <property type="entry name" value="Ig-like_fold"/>
</dbReference>
<dbReference type="Gene3D" id="2.60.40.3710">
    <property type="match status" value="1"/>
</dbReference>
<dbReference type="OrthoDB" id="9767116at2"/>
<evidence type="ECO:0000256" key="1">
    <source>
        <dbReference type="ARBA" id="ARBA00010556"/>
    </source>
</evidence>
<dbReference type="Pfam" id="PF13205">
    <property type="entry name" value="Big_5"/>
    <property type="match status" value="1"/>
</dbReference>
<dbReference type="Gene3D" id="2.20.130.20">
    <property type="match status" value="1"/>
</dbReference>
<proteinExistence type="inferred from homology"/>
<name>A0A3B6W019_BRAHO</name>
<keyword evidence="3" id="KW-1133">Transmembrane helix</keyword>
<dbReference type="Pfam" id="PF07678">
    <property type="entry name" value="TED_complement"/>
    <property type="match status" value="1"/>
</dbReference>
<dbReference type="Proteomes" id="UP000092328">
    <property type="component" value="Chromosome"/>
</dbReference>
<dbReference type="Gene3D" id="2.60.40.10">
    <property type="entry name" value="Immunoglobulins"/>
    <property type="match status" value="1"/>
</dbReference>
<evidence type="ECO:0000256" key="3">
    <source>
        <dbReference type="SAM" id="Phobius"/>
    </source>
</evidence>
<dbReference type="PANTHER" id="PTHR40094:SF1">
    <property type="entry name" value="UBIQUITIN DOMAIN-CONTAINING PROTEIN"/>
    <property type="match status" value="1"/>
</dbReference>
<reference evidence="7" key="1">
    <citation type="journal article" date="2016" name="Genome Announc.">
        <title>Complete Genome Sequence of Brachyspira hyodysenteriae Type Strain B78 (ATCC 27164).</title>
        <authorList>
            <person name="Mirajkar N.S."/>
            <person name="Johnson T.J."/>
            <person name="Gebhart C.J."/>
        </authorList>
    </citation>
    <scope>NUCLEOTIDE SEQUENCE [LARGE SCALE GENOMIC DNA]</scope>
    <source>
        <strain evidence="7">B78</strain>
    </source>
</reference>
<dbReference type="SMART" id="SM01359">
    <property type="entry name" value="A2M_N_2"/>
    <property type="match status" value="1"/>
</dbReference>
<dbReference type="Pfam" id="PF17973">
    <property type="entry name" value="bMG10"/>
    <property type="match status" value="1"/>
</dbReference>
<dbReference type="InterPro" id="IPR011625">
    <property type="entry name" value="A2M_N_BRD"/>
</dbReference>
<dbReference type="Pfam" id="PF11974">
    <property type="entry name" value="bMG3"/>
    <property type="match status" value="1"/>
</dbReference>
<dbReference type="Gene3D" id="2.60.40.1930">
    <property type="match status" value="1"/>
</dbReference>
<dbReference type="CDD" id="cd02891">
    <property type="entry name" value="A2M_like"/>
    <property type="match status" value="1"/>
</dbReference>
<reference evidence="7" key="2">
    <citation type="journal article" date="2017" name="Genome Announc.">
        <title>Correction for Mirajkar et al., Complete Genome Sequence of Brachyspira hyodysenteriae Type Strain B78 (ATCC 27164).</title>
        <authorList>
            <person name="Mirajkar N.S."/>
            <person name="Johnson T.J."/>
            <person name="Gebhart C.J."/>
        </authorList>
    </citation>
    <scope>NUCLEOTIDE SEQUENCE [LARGE SCALE GENOMIC DNA]</scope>
    <source>
        <strain evidence="7">B78</strain>
    </source>
</reference>
<protein>
    <submittedName>
        <fullName evidence="6">Alpha-2-macroglobulin</fullName>
    </submittedName>
</protein>
<dbReference type="InterPro" id="IPR021868">
    <property type="entry name" value="Alpha_2_Macroglob_MG3"/>
</dbReference>
<evidence type="ECO:0000256" key="2">
    <source>
        <dbReference type="ARBA" id="ARBA00022729"/>
    </source>
</evidence>
<dbReference type="SMART" id="SM01360">
    <property type="entry name" value="A2M"/>
    <property type="match status" value="1"/>
</dbReference>
<dbReference type="Pfam" id="PF07703">
    <property type="entry name" value="A2M_BRD"/>
    <property type="match status" value="1"/>
</dbReference>
<dbReference type="Pfam" id="PF01835">
    <property type="entry name" value="MG2"/>
    <property type="match status" value="1"/>
</dbReference>
<dbReference type="InterPro" id="IPR051802">
    <property type="entry name" value="YfhM-like"/>
</dbReference>
<accession>A0A3B6W019</accession>
<dbReference type="GO" id="GO:0005615">
    <property type="term" value="C:extracellular space"/>
    <property type="evidence" value="ECO:0007669"/>
    <property type="project" value="InterPro"/>
</dbReference>
<gene>
    <name evidence="6" type="ORF">BHYOB78_11395</name>
</gene>
<dbReference type="Gene3D" id="1.50.10.20">
    <property type="match status" value="1"/>
</dbReference>
<dbReference type="SMART" id="SM01419">
    <property type="entry name" value="Thiol-ester_cl"/>
    <property type="match status" value="1"/>
</dbReference>
<organism evidence="6 7">
    <name type="scientific">Brachyspira hyodysenteriae ATCC 27164</name>
    <dbReference type="NCBI Taxonomy" id="1266923"/>
    <lineage>
        <taxon>Bacteria</taxon>
        <taxon>Pseudomonadati</taxon>
        <taxon>Spirochaetota</taxon>
        <taxon>Spirochaetia</taxon>
        <taxon>Brachyspirales</taxon>
        <taxon>Brachyspiraceae</taxon>
        <taxon>Brachyspira</taxon>
    </lineage>
</organism>
<keyword evidence="2" id="KW-0732">Signal</keyword>
<dbReference type="Pfam" id="PF00207">
    <property type="entry name" value="A2M"/>
    <property type="match status" value="1"/>
</dbReference>
<dbReference type="PANTHER" id="PTHR40094">
    <property type="entry name" value="ALPHA-2-MACROGLOBULIN HOMOLOG"/>
    <property type="match status" value="1"/>
</dbReference>
<dbReference type="SUPFAM" id="SSF48239">
    <property type="entry name" value="Terpenoid cyclases/Protein prenyltransferases"/>
    <property type="match status" value="1"/>
</dbReference>
<sequence>MGKLIVKLKTIYCIIIMSLILTMITGVSMFAAVAIDRTTPIGENTSRANYEAITVTFNQQMVALQAIKEVTNQYFNFNVDVKGTYKWLSINTLAFYPSEPLPDNTAIEVTLKKGIKSELTGDILENDYTWTFNTLRPIMQKSSPYDRQSELPTDVNIVVYYNMPIYLQSAKEKIQLIASNNNTAIDFDVRYAKIEDLREWETNSYELEQVLVIKPKKALAKNDEITVYIEEGLAAVNGNLGTANSSSFNFSIHDEFYFKGNSEQTVTASYSPEAPKLEFSTRVEWADLIRNMEITPEIQLPTEEEIQQNSWSSKSFSLYQLRFNPNVTYNIKINGSLKDSYGQTLAQEQNITLNVTDYNPSVSIPSGMGVVESYEGIKLPVQVMNPNTINIQSRYIDKENIIPFLFVNKQVYRYDETPEFRRYTNQYKNLFGYNNTSEYTPDVERNRYITTALYLTNYMDNKQYGLLSIKFDSKTGYQSQYDYSTSSQIQITSMGLTGKFSGDSNTIFVTDLKTGMPVEGAEVEIRDDFNRVLARATTDENGIATTKGFRELGIKRASRWDTPRQWAIVTKGDDVSFINSDWGTGVSPWRMDISYDYSPADRDYNGSMFTERGLYKPGEEVHIKGVIRENILGNWKIARDFKTGLYTVNNSRGEEIHKGTVTLNEYGSYLIDFTLPADAPTGYYSVNVEFKSDSNKQSDEEKQEGVKDQTYSLSQSFRVEEFKPLEYESRLWVEDKNYYLGDTMPIKMSGWYLFGEPMISNQVDYNISMNETFFTPPNNAGFRFTKLSWFEDEYYNNYYSMIANGTGALDENGEYAYAPTIDASRSIHAAYVTIESTVSGEDSQRVSTTKSVLVHGSDYYIGIKRQGYFLETDKPTQLEFIAVDPEGNRLEGKKIEIQVIRRHWESVRKAITGGRFEWESKQIDDVVETTTVTTKKDPVAYSFTPTNSGLYIILARAKDSKNREVASDEYMYVIGKDYAPWAMFDDDLLELITEKEEYQPGETAKIMIKSPYESATALVTVEREYVIDSYVTNIEGSTALIEVPIKPEYLPNIYVGVSLVKGRVENEAYTNYATDEGKPSFKIGYAGLSVSPREKELNVKITKSADTLEPRDEMTVDLYVETKESQPMETEIMLSVVDVGVLNLIGYKTPNWFNTFYGQRPLSVASADTRIHLIGQRNYGEKGDTPGGDGMRAANDMMAKAEAMGMDVFSIRKNFLTTAFYQGRVKTDANGKATVTFNLPDNITSFRIMASAINKDGYFGASDDVVVVKKNIMLMPTLPEFAYVEDKFKAGSIVYNYSDQDLEIEVQAVASNATIENASQIITVPKGGNADVRFDIIATNRGEAKVTILAKGGEYTDAVEKAFEVNIPMTTESVALFSSTTNNNTDLMLRIPNITEAYKGAGDLEVYMSPSAFSELTGGINYLINYPYLCLEQQLSRVYPIITSKRLLVDMKLTDISEENLDKTVQDFLKMMPTYQSPDGGFSYWPSKTWVSPWLTAYAADAMIKAKKEGYTVDENSLKLALEYINNYAKSGNAEKPSFWQDEYINLSSIAYIAAVLSEGGYNANDVKAIIDRIYPQVNNIPFYGQVQLMRAMYYNKYDNKALTEVRQYILNTIKEDPNTAHYELEAYYSNLYWIHSSSVRDTSVALYALIETGYDNAINEKVVRWLVQSRKNGRYLNTQDNVSVFAAMNMYYKKYENVKPNFKAEFIYQGKTLLEETFTVRTQPSLTKKYTLDEFMNERLSNSNTRSALANIKRNGDGRLYYGVRLTYAPRELAVNRDMGIKVERRYETKDGRVLDLTKDKFKQGEEYVVVVKVTAPYERHFVVVDTPIAAGMRILNASFATESSEVKNLTGNAGKPTWWWGGFNHTENYNDKVLLFADMLSDGEHEYRYVVRAVTPGEYLLPATKAEEMYNPEVFGYDGQHKVVIEAK</sequence>
<comment type="similarity">
    <text evidence="1">Belongs to the protease inhibitor I39 (alpha-2-macroglobulin) family. Bacterial alpha-2-macroglobulin subfamily.</text>
</comment>
<feature type="domain" description="Alpha-2-macroglobulin" evidence="5">
    <location>
        <begin position="1218"/>
        <end position="1308"/>
    </location>
</feature>
<feature type="domain" description="Alpha-2-macroglobulin bait region" evidence="4">
    <location>
        <begin position="989"/>
        <end position="1144"/>
    </location>
</feature>
<dbReference type="InterPro" id="IPR001599">
    <property type="entry name" value="Macroglobln_a2"/>
</dbReference>
<evidence type="ECO:0000313" key="7">
    <source>
        <dbReference type="Proteomes" id="UP000092328"/>
    </source>
</evidence>
<dbReference type="GO" id="GO:0004866">
    <property type="term" value="F:endopeptidase inhibitor activity"/>
    <property type="evidence" value="ECO:0007669"/>
    <property type="project" value="InterPro"/>
</dbReference>
<dbReference type="InterPro" id="IPR041246">
    <property type="entry name" value="Bact_MG10"/>
</dbReference>
<dbReference type="KEGG" id="bhd:BHYOB78_11395"/>
<dbReference type="InterPro" id="IPR002890">
    <property type="entry name" value="MG2"/>
</dbReference>
<feature type="transmembrane region" description="Helical" evidence="3">
    <location>
        <begin position="12"/>
        <end position="35"/>
    </location>
</feature>
<evidence type="ECO:0000313" key="6">
    <source>
        <dbReference type="EMBL" id="ANN64449.1"/>
    </source>
</evidence>
<keyword evidence="7" id="KW-1185">Reference proteome</keyword>
<dbReference type="InterPro" id="IPR047565">
    <property type="entry name" value="Alpha-macroglob_thiol-ester_cl"/>
</dbReference>
<dbReference type="RefSeq" id="WP_020063902.1">
    <property type="nucleotide sequence ID" value="NZ_CP015910.2"/>
</dbReference>
<dbReference type="InterPro" id="IPR008930">
    <property type="entry name" value="Terpenoid_cyclase/PrenylTrfase"/>
</dbReference>
<dbReference type="InterPro" id="IPR011626">
    <property type="entry name" value="Alpha-macroglobulin_TED"/>
</dbReference>
<dbReference type="InterPro" id="IPR032812">
    <property type="entry name" value="SbsA_Ig"/>
</dbReference>
<keyword evidence="3" id="KW-0472">Membrane</keyword>